<keyword evidence="2" id="KW-1133">Transmembrane helix</keyword>
<feature type="signal peptide" evidence="3">
    <location>
        <begin position="1"/>
        <end position="23"/>
    </location>
</feature>
<evidence type="ECO:0000313" key="4">
    <source>
        <dbReference type="EMBL" id="KAK5970506.1"/>
    </source>
</evidence>
<evidence type="ECO:0000313" key="5">
    <source>
        <dbReference type="Proteomes" id="UP001331761"/>
    </source>
</evidence>
<organism evidence="4 5">
    <name type="scientific">Trichostrongylus colubriformis</name>
    <name type="common">Black scour worm</name>
    <dbReference type="NCBI Taxonomy" id="6319"/>
    <lineage>
        <taxon>Eukaryota</taxon>
        <taxon>Metazoa</taxon>
        <taxon>Ecdysozoa</taxon>
        <taxon>Nematoda</taxon>
        <taxon>Chromadorea</taxon>
        <taxon>Rhabditida</taxon>
        <taxon>Rhabditina</taxon>
        <taxon>Rhabditomorpha</taxon>
        <taxon>Strongyloidea</taxon>
        <taxon>Trichostrongylidae</taxon>
        <taxon>Trichostrongylus</taxon>
    </lineage>
</organism>
<feature type="compositionally biased region" description="Basic and acidic residues" evidence="1">
    <location>
        <begin position="31"/>
        <end position="43"/>
    </location>
</feature>
<dbReference type="EMBL" id="WIXE01018916">
    <property type="protein sequence ID" value="KAK5970506.1"/>
    <property type="molecule type" value="Genomic_DNA"/>
</dbReference>
<evidence type="ECO:0000256" key="3">
    <source>
        <dbReference type="SAM" id="SignalP"/>
    </source>
</evidence>
<feature type="region of interest" description="Disordered" evidence="1">
    <location>
        <begin position="23"/>
        <end position="108"/>
    </location>
</feature>
<keyword evidence="2" id="KW-0472">Membrane</keyword>
<sequence length="154" mass="16812">MLSITWSHILVFLLFHISSIASASSSSPDSDSSKDSSSREKVVLKAQSAPEDKRTKAENLDDNAVPSQHNVQPHEQTQTDSPTPVVPPTLAPQPELHPASSTSDGTGIPAPPNFHGFSFFIGFMTGFALLVIIVAGVRLWIHHRAERRIPYTIY</sequence>
<keyword evidence="5" id="KW-1185">Reference proteome</keyword>
<gene>
    <name evidence="4" type="ORF">GCK32_009143</name>
</gene>
<evidence type="ECO:0000256" key="1">
    <source>
        <dbReference type="SAM" id="MobiDB-lite"/>
    </source>
</evidence>
<dbReference type="AlphaFoldDB" id="A0AAN8EYH9"/>
<evidence type="ECO:0000256" key="2">
    <source>
        <dbReference type="SAM" id="Phobius"/>
    </source>
</evidence>
<feature type="chain" id="PRO_5043042439" evidence="3">
    <location>
        <begin position="24"/>
        <end position="154"/>
    </location>
</feature>
<keyword evidence="2" id="KW-0812">Transmembrane</keyword>
<comment type="caution">
    <text evidence="4">The sequence shown here is derived from an EMBL/GenBank/DDBJ whole genome shotgun (WGS) entry which is preliminary data.</text>
</comment>
<name>A0AAN8EYH9_TRICO</name>
<accession>A0AAN8EYH9</accession>
<proteinExistence type="predicted"/>
<feature type="compositionally biased region" description="Polar residues" evidence="1">
    <location>
        <begin position="65"/>
        <end position="82"/>
    </location>
</feature>
<dbReference type="Proteomes" id="UP001331761">
    <property type="component" value="Unassembled WGS sequence"/>
</dbReference>
<protein>
    <submittedName>
        <fullName evidence="4">Uncharacterized protein</fullName>
    </submittedName>
</protein>
<keyword evidence="3" id="KW-0732">Signal</keyword>
<feature type="transmembrane region" description="Helical" evidence="2">
    <location>
        <begin position="119"/>
        <end position="141"/>
    </location>
</feature>
<feature type="compositionally biased region" description="Basic and acidic residues" evidence="1">
    <location>
        <begin position="50"/>
        <end position="59"/>
    </location>
</feature>
<reference evidence="4 5" key="1">
    <citation type="submission" date="2019-10" db="EMBL/GenBank/DDBJ databases">
        <title>Assembly and Annotation for the nematode Trichostrongylus colubriformis.</title>
        <authorList>
            <person name="Martin J."/>
        </authorList>
    </citation>
    <scope>NUCLEOTIDE SEQUENCE [LARGE SCALE GENOMIC DNA]</scope>
    <source>
        <strain evidence="4">G859</strain>
        <tissue evidence="4">Whole worm</tissue>
    </source>
</reference>